<dbReference type="KEGG" id="eic:NT01EI_1746"/>
<proteinExistence type="predicted"/>
<dbReference type="EMBL" id="CP001600">
    <property type="protein sequence ID" value="ACR68925.1"/>
    <property type="molecule type" value="Genomic_DNA"/>
</dbReference>
<evidence type="ECO:0000256" key="1">
    <source>
        <dbReference type="SAM" id="Phobius"/>
    </source>
</evidence>
<feature type="transmembrane region" description="Helical" evidence="1">
    <location>
        <begin position="12"/>
        <end position="29"/>
    </location>
</feature>
<keyword evidence="1" id="KW-0812">Transmembrane</keyword>
<evidence type="ECO:0000313" key="3">
    <source>
        <dbReference type="Proteomes" id="UP000001485"/>
    </source>
</evidence>
<name>C5BE05_EDWI9</name>
<keyword evidence="1" id="KW-1133">Transmembrane helix</keyword>
<protein>
    <submittedName>
        <fullName evidence="2">Uncharacterized protein</fullName>
    </submittedName>
</protein>
<reference evidence="2 3" key="2">
    <citation type="journal article" date="2012" name="J. Bacteriol.">
        <title>Genome Sequence of Edwardsiella ictaluri 93-146, a Strain Associated with a Natural Channel Catfish Outbreak of Enteric Septicemia of Catfish.</title>
        <authorList>
            <person name="Williams M.L."/>
            <person name="Gillaspy A.F."/>
            <person name="Dyer D.W."/>
            <person name="Thune R.L."/>
            <person name="Waldbieser G.C."/>
            <person name="Schuster S.C."/>
            <person name="Gipson J."/>
            <person name="Zaitshik J."/>
            <person name="Landry C."/>
            <person name="Banes M.M."/>
            <person name="Lawrence M.L."/>
        </authorList>
    </citation>
    <scope>NUCLEOTIDE SEQUENCE [LARGE SCALE GENOMIC DNA]</scope>
    <source>
        <strain evidence="2 3">93-146</strain>
    </source>
</reference>
<reference evidence="3" key="1">
    <citation type="submission" date="2009-03" db="EMBL/GenBank/DDBJ databases">
        <title>Complete genome sequence of Edwardsiella ictaluri 93-146.</title>
        <authorList>
            <person name="Williams M.L."/>
            <person name="Gillaspy A.F."/>
            <person name="Dyer D.W."/>
            <person name="Thune R.L."/>
            <person name="Waldbieser G.C."/>
            <person name="Schuster S.C."/>
            <person name="Gipson J."/>
            <person name="Zaitshik J."/>
            <person name="Landry C."/>
            <person name="Lawrence M.L."/>
        </authorList>
    </citation>
    <scope>NUCLEOTIDE SEQUENCE [LARGE SCALE GENOMIC DNA]</scope>
    <source>
        <strain evidence="3">93-146</strain>
    </source>
</reference>
<sequence length="58" mass="6707">MADIHHYIPRFFVVYFVIATSLSLHVHTVNRVYRAAGRVIANPPAGKYDLEQEKYALF</sequence>
<gene>
    <name evidence="2" type="ordered locus">NT01EI_1746</name>
</gene>
<keyword evidence="1" id="KW-0472">Membrane</keyword>
<organism evidence="2 3">
    <name type="scientific">Edwardsiella ictaluri (strain 93-146)</name>
    <dbReference type="NCBI Taxonomy" id="634503"/>
    <lineage>
        <taxon>Bacteria</taxon>
        <taxon>Pseudomonadati</taxon>
        <taxon>Pseudomonadota</taxon>
        <taxon>Gammaproteobacteria</taxon>
        <taxon>Enterobacterales</taxon>
        <taxon>Hafniaceae</taxon>
        <taxon>Edwardsiella</taxon>
    </lineage>
</organism>
<accession>C5BE05</accession>
<evidence type="ECO:0000313" key="2">
    <source>
        <dbReference type="EMBL" id="ACR68925.1"/>
    </source>
</evidence>
<dbReference type="Proteomes" id="UP000001485">
    <property type="component" value="Chromosome"/>
</dbReference>
<dbReference type="HOGENOM" id="CLU_2972183_0_0_6"/>
<dbReference type="AlphaFoldDB" id="C5BE05"/>